<gene>
    <name evidence="1" type="ORF">ET33_12065</name>
</gene>
<comment type="caution">
    <text evidence="1">The sequence shown here is derived from an EMBL/GenBank/DDBJ whole genome shotgun (WGS) entry which is preliminary data.</text>
</comment>
<name>A0A081NZX1_9BACL</name>
<keyword evidence="2" id="KW-1185">Reference proteome</keyword>
<accession>A0A081NZX1</accession>
<evidence type="ECO:0000313" key="1">
    <source>
        <dbReference type="EMBL" id="KEQ23994.1"/>
    </source>
</evidence>
<proteinExistence type="predicted"/>
<organism evidence="1 2">
    <name type="scientific">Paenibacillus tyrfis</name>
    <dbReference type="NCBI Taxonomy" id="1501230"/>
    <lineage>
        <taxon>Bacteria</taxon>
        <taxon>Bacillati</taxon>
        <taxon>Bacillota</taxon>
        <taxon>Bacilli</taxon>
        <taxon>Bacillales</taxon>
        <taxon>Paenibacillaceae</taxon>
        <taxon>Paenibacillus</taxon>
    </lineage>
</organism>
<dbReference type="EMBL" id="JNVM01000018">
    <property type="protein sequence ID" value="KEQ23994.1"/>
    <property type="molecule type" value="Genomic_DNA"/>
</dbReference>
<dbReference type="Proteomes" id="UP000028123">
    <property type="component" value="Unassembled WGS sequence"/>
</dbReference>
<evidence type="ECO:0000313" key="2">
    <source>
        <dbReference type="Proteomes" id="UP000028123"/>
    </source>
</evidence>
<reference evidence="1 2" key="1">
    <citation type="submission" date="2014-06" db="EMBL/GenBank/DDBJ databases">
        <title>Draft genome sequence of Paenibacillus sp. MSt1.</title>
        <authorList>
            <person name="Aw Y.K."/>
            <person name="Ong K.S."/>
            <person name="Gan H.M."/>
            <person name="Lee S.M."/>
        </authorList>
    </citation>
    <scope>NUCLEOTIDE SEQUENCE [LARGE SCALE GENOMIC DNA]</scope>
    <source>
        <strain evidence="1 2">MSt1</strain>
    </source>
</reference>
<dbReference type="AlphaFoldDB" id="A0A081NZX1"/>
<sequence>MRITSWLRPNPTSGFEFEADSKLHYIVPNGRFDLKRFFVCAFFERYRIYKFSAKLNKFYITRKTSAKPRSLIHE</sequence>
<protein>
    <submittedName>
        <fullName evidence="1">Uncharacterized protein</fullName>
    </submittedName>
</protein>